<dbReference type="PANTHER" id="PTHR37841">
    <property type="entry name" value="GLR2918 PROTEIN"/>
    <property type="match status" value="1"/>
</dbReference>
<reference evidence="1 2" key="1">
    <citation type="submission" date="2024-06" db="EMBL/GenBank/DDBJ databases">
        <title>Chitinophaga defluvii sp. nov., isolated from municipal sewage.</title>
        <authorList>
            <person name="Zhang L."/>
        </authorList>
    </citation>
    <scope>NUCLEOTIDE SEQUENCE [LARGE SCALE GENOMIC DNA]</scope>
    <source>
        <strain evidence="1 2">H8</strain>
    </source>
</reference>
<evidence type="ECO:0000313" key="1">
    <source>
        <dbReference type="EMBL" id="MET6996312.1"/>
    </source>
</evidence>
<dbReference type="Proteomes" id="UP001549749">
    <property type="component" value="Unassembled WGS sequence"/>
</dbReference>
<organism evidence="1 2">
    <name type="scientific">Chitinophaga defluvii</name>
    <dbReference type="NCBI Taxonomy" id="3163343"/>
    <lineage>
        <taxon>Bacteria</taxon>
        <taxon>Pseudomonadati</taxon>
        <taxon>Bacteroidota</taxon>
        <taxon>Chitinophagia</taxon>
        <taxon>Chitinophagales</taxon>
        <taxon>Chitinophagaceae</taxon>
        <taxon>Chitinophaga</taxon>
    </lineage>
</organism>
<proteinExistence type="predicted"/>
<protein>
    <submittedName>
        <fullName evidence="1">WG repeat-containing protein</fullName>
    </submittedName>
</protein>
<dbReference type="InterPro" id="IPR032774">
    <property type="entry name" value="WG_beta_rep"/>
</dbReference>
<evidence type="ECO:0000313" key="2">
    <source>
        <dbReference type="Proteomes" id="UP001549749"/>
    </source>
</evidence>
<comment type="caution">
    <text evidence="1">The sequence shown here is derived from an EMBL/GenBank/DDBJ whole genome shotgun (WGS) entry which is preliminary data.</text>
</comment>
<gene>
    <name evidence="1" type="ORF">ABR189_02990</name>
</gene>
<sequence>MIRYMAITSLVILSLIACKGKHQSEELNDYLKAFDTLSLPDAKARLTEESEQLEAYLNFFTKGMGNSDEKRRSYKQEDERYTTAFTMPNPEEMLLQYNALLPNLQLQQEIIHPFSQITVNTPDGYKTRLVNDDKTNRLIYTALATYYHDGTVDKTARKITEDDSWKTSKVIDSVLLKASYSYITKMSPHQLDKAHSSVKINGGEITLKDIDKNTVQLVISREANKNFLMVQALNKAGKILDEKGYQTGNLPPGEMESAVKDLSDKLKSIVKNLQKDKYKTTAELAADMRNQLSGLLYFEDSGFRYVENYYAGNVASIVIYTADERQEKEATIMVQNESPNHARLVFVKDSETGKYGFLDSTGNFAIAPTYDDMKQINAYYFEGVNDKDETQYLKLNEATGSLEPFNEYTHIRALNNDLAIVENEEVLEGVIDGHGKVVVPVTYEEITFEPAAQCLLVKNTSSLKGLLSLEGKTILPVKYSHIEYFKDGRALVTANREAYYGFIDAKGKLVIDLRGYDRVQSFTEGLAEVEKGGLHGFIDVNGKTVIPLQYQTAYPFEQGITAVQNKAGEYALINTKNEIVIPFKAISSVSIGTGEGNRSYNFDGQEYDAKGQPVKKKD</sequence>
<accession>A0ABV2SZV2</accession>
<name>A0ABV2SZV2_9BACT</name>
<dbReference type="EMBL" id="JBEXAC010000001">
    <property type="protein sequence ID" value="MET6996312.1"/>
    <property type="molecule type" value="Genomic_DNA"/>
</dbReference>
<dbReference type="PANTHER" id="PTHR37841:SF1">
    <property type="entry name" value="DUF3298 DOMAIN-CONTAINING PROTEIN"/>
    <property type="match status" value="1"/>
</dbReference>
<dbReference type="Pfam" id="PF14903">
    <property type="entry name" value="WG_beta_rep"/>
    <property type="match status" value="4"/>
</dbReference>
<dbReference type="RefSeq" id="WP_354658958.1">
    <property type="nucleotide sequence ID" value="NZ_JBEXAC010000001.1"/>
</dbReference>
<keyword evidence="2" id="KW-1185">Reference proteome</keyword>
<dbReference type="PROSITE" id="PS51257">
    <property type="entry name" value="PROKAR_LIPOPROTEIN"/>
    <property type="match status" value="1"/>
</dbReference>